<proteinExistence type="predicted"/>
<dbReference type="EMBL" id="JAEVHI010000002">
    <property type="protein sequence ID" value="KAG5299357.1"/>
    <property type="molecule type" value="Genomic_DNA"/>
</dbReference>
<dbReference type="Proteomes" id="UP000670092">
    <property type="component" value="Unassembled WGS sequence"/>
</dbReference>
<evidence type="ECO:0000313" key="2">
    <source>
        <dbReference type="Proteomes" id="UP000670092"/>
    </source>
</evidence>
<dbReference type="AlphaFoldDB" id="A0A8H8D3C2"/>
<gene>
    <name evidence="1" type="ORF">I7I52_09641</name>
</gene>
<protein>
    <submittedName>
        <fullName evidence="1">Uncharacterized protein</fullName>
    </submittedName>
</protein>
<organism evidence="1 2">
    <name type="scientific">Ajellomyces capsulatus</name>
    <name type="common">Darling's disease fungus</name>
    <name type="synonym">Histoplasma capsulatum</name>
    <dbReference type="NCBI Taxonomy" id="5037"/>
    <lineage>
        <taxon>Eukaryota</taxon>
        <taxon>Fungi</taxon>
        <taxon>Dikarya</taxon>
        <taxon>Ascomycota</taxon>
        <taxon>Pezizomycotina</taxon>
        <taxon>Eurotiomycetes</taxon>
        <taxon>Eurotiomycetidae</taxon>
        <taxon>Onygenales</taxon>
        <taxon>Ajellomycetaceae</taxon>
        <taxon>Histoplasma</taxon>
    </lineage>
</organism>
<dbReference type="VEuPathDB" id="FungiDB:I7I52_09641"/>
<comment type="caution">
    <text evidence="1">The sequence shown here is derived from an EMBL/GenBank/DDBJ whole genome shotgun (WGS) entry which is preliminary data.</text>
</comment>
<name>A0A8H8D3C2_AJECA</name>
<reference evidence="1 2" key="1">
    <citation type="submission" date="2021-01" db="EMBL/GenBank/DDBJ databases">
        <title>Chromosome-level genome assembly of a human fungal pathogen reveals clustering of transcriptionally co-regulated genes.</title>
        <authorList>
            <person name="Voorhies M."/>
            <person name="Cohen S."/>
            <person name="Shea T.P."/>
            <person name="Petrus S."/>
            <person name="Munoz J.F."/>
            <person name="Poplawski S."/>
            <person name="Goldman W.E."/>
            <person name="Michael T."/>
            <person name="Cuomo C.A."/>
            <person name="Sil A."/>
            <person name="Beyhan S."/>
        </authorList>
    </citation>
    <scope>NUCLEOTIDE SEQUENCE [LARGE SCALE GENOMIC DNA]</scope>
    <source>
        <strain evidence="1 2">G184AR</strain>
    </source>
</reference>
<sequence length="69" mass="7202">MIVGGFKGGWGLVGLAQHTPQCTGVPPFPSDFPLLSRVISFLPSHSSALAPNLVLLPVFSAGIRDPPHV</sequence>
<evidence type="ECO:0000313" key="1">
    <source>
        <dbReference type="EMBL" id="KAG5299357.1"/>
    </source>
</evidence>
<accession>A0A8H8D3C2</accession>